<dbReference type="EMBL" id="BK016086">
    <property type="protein sequence ID" value="DAF93493.1"/>
    <property type="molecule type" value="Genomic_DNA"/>
</dbReference>
<reference evidence="1" key="1">
    <citation type="journal article" date="2021" name="Proc. Natl. Acad. Sci. U.S.A.">
        <title>A Catalog of Tens of Thousands of Viruses from Human Metagenomes Reveals Hidden Associations with Chronic Diseases.</title>
        <authorList>
            <person name="Tisza M.J."/>
            <person name="Buck C.B."/>
        </authorList>
    </citation>
    <scope>NUCLEOTIDE SEQUENCE</scope>
    <source>
        <strain evidence="1">Ctshb19</strain>
    </source>
</reference>
<sequence>MVTTKSDVTELGAFWPLSLFPTLQKLNPI</sequence>
<evidence type="ECO:0000313" key="1">
    <source>
        <dbReference type="EMBL" id="DAF93493.1"/>
    </source>
</evidence>
<organism evidence="1">
    <name type="scientific">Myoviridae sp. ctshb19</name>
    <dbReference type="NCBI Taxonomy" id="2825194"/>
    <lineage>
        <taxon>Viruses</taxon>
        <taxon>Duplodnaviria</taxon>
        <taxon>Heunggongvirae</taxon>
        <taxon>Uroviricota</taxon>
        <taxon>Caudoviricetes</taxon>
    </lineage>
</organism>
<protein>
    <submittedName>
        <fullName evidence="1">Uncharacterized protein</fullName>
    </submittedName>
</protein>
<name>A0A8S5UG81_9CAUD</name>
<accession>A0A8S5UG81</accession>
<proteinExistence type="predicted"/>